<name>A0ABN8D1T6_9STRA</name>
<evidence type="ECO:0000313" key="1">
    <source>
        <dbReference type="EMBL" id="CAH0519072.1"/>
    </source>
</evidence>
<evidence type="ECO:0000313" key="2">
    <source>
        <dbReference type="Proteomes" id="UP001158986"/>
    </source>
</evidence>
<accession>A0ABN8D1T6</accession>
<proteinExistence type="predicted"/>
<dbReference type="Proteomes" id="UP001158986">
    <property type="component" value="Unassembled WGS sequence"/>
</dbReference>
<comment type="caution">
    <text evidence="1">The sequence shown here is derived from an EMBL/GenBank/DDBJ whole genome shotgun (WGS) entry which is preliminary data.</text>
</comment>
<organism evidence="1 2">
    <name type="scientific">Peronospora belbahrii</name>
    <dbReference type="NCBI Taxonomy" id="622444"/>
    <lineage>
        <taxon>Eukaryota</taxon>
        <taxon>Sar</taxon>
        <taxon>Stramenopiles</taxon>
        <taxon>Oomycota</taxon>
        <taxon>Peronosporomycetes</taxon>
        <taxon>Peronosporales</taxon>
        <taxon>Peronosporaceae</taxon>
        <taxon>Peronospora</taxon>
    </lineage>
</organism>
<sequence length="91" mass="9592">MAMSNGLNGKVLLRLMNARAAKADQCSRHDLVYSTSLRAAGTIATFSGETFAHVSLAFIGLADTENNVPSLLPSASPEIVEEKQALTSKAN</sequence>
<protein>
    <submittedName>
        <fullName evidence="1">Uncharacterized protein</fullName>
    </submittedName>
</protein>
<reference evidence="1 2" key="1">
    <citation type="submission" date="2021-11" db="EMBL/GenBank/DDBJ databases">
        <authorList>
            <person name="Islam A."/>
            <person name="Islam S."/>
            <person name="Flora M.S."/>
            <person name="Rahman M."/>
            <person name="Ziaur R.M."/>
            <person name="Epstein J.H."/>
            <person name="Hassan M."/>
            <person name="Klassen M."/>
            <person name="Woodard K."/>
            <person name="Webb A."/>
            <person name="Webby R.J."/>
            <person name="El Zowalaty M.E."/>
        </authorList>
    </citation>
    <scope>NUCLEOTIDE SEQUENCE [LARGE SCALE GENOMIC DNA]</scope>
    <source>
        <strain evidence="1">Pbs1</strain>
    </source>
</reference>
<keyword evidence="2" id="KW-1185">Reference proteome</keyword>
<dbReference type="EMBL" id="CAKLCB010000278">
    <property type="protein sequence ID" value="CAH0519072.1"/>
    <property type="molecule type" value="Genomic_DNA"/>
</dbReference>
<gene>
    <name evidence="1" type="ORF">PBS001_LOCUS5613</name>
</gene>